<evidence type="ECO:0000256" key="2">
    <source>
        <dbReference type="SAM" id="SignalP"/>
    </source>
</evidence>
<evidence type="ECO:0000313" key="4">
    <source>
        <dbReference type="Proteomes" id="UP000479691"/>
    </source>
</evidence>
<gene>
    <name evidence="3" type="ORF">TWF788_005484</name>
</gene>
<evidence type="ECO:0000313" key="3">
    <source>
        <dbReference type="EMBL" id="KAF3156940.1"/>
    </source>
</evidence>
<sequence>MKLKGLGGRLLLLILTAGAELFVEGLEYKNLKPLVEGKSLYSPGPPEIENQIQSRPLFGAVHGKCYNTTGETFKGETVLKQYKHSDLRALSEGFNEAARSLSDTQTLYTTTPNCPISFCVKDSPWNYKFCVRPGIEDLRDIRFYRSEIARGSTWITWLFTDYVEGVACKVLPPLPRKSDSEPILFASMSYQKNFTVPRDKNPELLPWELQLWYGGCSLQEIRAAKLKPYPPGYTYPSNSSALHTWLSDSPKTSIRQSTSTRIYNSSTATVSSTMRITPTSLPELNDIDPDAPSTVVWKDIYDYSNFIYKNRAKSEYLVKRDQDVPLNDRGWFMRCHVDPLSMPFQQNATLATISNIKESIRTGSIQPVFDYQPHPENGCRQHYCDPSTNVKVSLCGEASVILRGNLYLDELIEKTLHGLVEEPCYEGRNITSNPRFYRISHLHWLGKSLDILGPQVMIGQLEAGMSCDAFFSKLQLVETSPSPLPLMPSNSSSILSIKAMTTTYHTVPLQPLATLSVHMATPDMIMDIDTALPTYIPPMPNIIQTSKNKTVKEFPYYLKDFTKTGKGGNSLWLFNETEKTGGLDPNGTIKLQKGLYKNMADKKFETFENFPDFIVEFPADREAYEGDCSHYYCDDASKALISMCGKWWNGLPAPYADTVPPSYNVNAGRLIGKSRWLTYFCNAVGQENTEWTNTCDIHDYSSEYQLEQSKVPLEQRRPYPFTRGLVREFSPEDGMIGPAAFRVEHLSLHGVDNCYDWNQTLFLPINWWMKPDLKILYDSGKRYENVGNSTSTSISTPTTSLIPSQTPGITVSITLSNEASSTLVSMILPTDTMPNVLEATGEVASLETPASSSSKWVLEPPPTPVGPDRPDPTEKPQPEDPKDFRVIA</sequence>
<feature type="compositionally biased region" description="Basic and acidic residues" evidence="1">
    <location>
        <begin position="868"/>
        <end position="888"/>
    </location>
</feature>
<name>A0A7C8PGH0_ORBOL</name>
<organism evidence="3 4">
    <name type="scientific">Orbilia oligospora</name>
    <name type="common">Nematode-trapping fungus</name>
    <name type="synonym">Arthrobotrys oligospora</name>
    <dbReference type="NCBI Taxonomy" id="2813651"/>
    <lineage>
        <taxon>Eukaryota</taxon>
        <taxon>Fungi</taxon>
        <taxon>Dikarya</taxon>
        <taxon>Ascomycota</taxon>
        <taxon>Pezizomycotina</taxon>
        <taxon>Orbiliomycetes</taxon>
        <taxon>Orbiliales</taxon>
        <taxon>Orbiliaceae</taxon>
        <taxon>Orbilia</taxon>
    </lineage>
</organism>
<feature type="chain" id="PRO_5029012216" evidence="2">
    <location>
        <begin position="26"/>
        <end position="888"/>
    </location>
</feature>
<dbReference type="AlphaFoldDB" id="A0A7C8PGH0"/>
<accession>A0A7C8PGH0</accession>
<keyword evidence="2" id="KW-0732">Signal</keyword>
<dbReference type="Proteomes" id="UP000479691">
    <property type="component" value="Unassembled WGS sequence"/>
</dbReference>
<feature type="signal peptide" evidence="2">
    <location>
        <begin position="1"/>
        <end position="25"/>
    </location>
</feature>
<dbReference type="EMBL" id="JAABOE010000256">
    <property type="protein sequence ID" value="KAF3156940.1"/>
    <property type="molecule type" value="Genomic_DNA"/>
</dbReference>
<evidence type="ECO:0000256" key="1">
    <source>
        <dbReference type="SAM" id="MobiDB-lite"/>
    </source>
</evidence>
<feature type="region of interest" description="Disordered" evidence="1">
    <location>
        <begin position="845"/>
        <end position="888"/>
    </location>
</feature>
<proteinExistence type="predicted"/>
<comment type="caution">
    <text evidence="3">The sequence shown here is derived from an EMBL/GenBank/DDBJ whole genome shotgun (WGS) entry which is preliminary data.</text>
</comment>
<reference evidence="3 4" key="1">
    <citation type="submission" date="2019-06" db="EMBL/GenBank/DDBJ databases">
        <authorList>
            <person name="Palmer J.M."/>
        </authorList>
    </citation>
    <scope>NUCLEOTIDE SEQUENCE [LARGE SCALE GENOMIC DNA]</scope>
    <source>
        <strain evidence="3 4">TWF788</strain>
    </source>
</reference>
<protein>
    <submittedName>
        <fullName evidence="3">Uncharacterized protein</fullName>
    </submittedName>
</protein>